<dbReference type="SMART" id="SM00388">
    <property type="entry name" value="HisKA"/>
    <property type="match status" value="1"/>
</dbReference>
<keyword evidence="3" id="KW-0597">Phosphoprotein</keyword>
<evidence type="ECO:0000256" key="1">
    <source>
        <dbReference type="ARBA" id="ARBA00000085"/>
    </source>
</evidence>
<dbReference type="SUPFAM" id="SSF55874">
    <property type="entry name" value="ATPase domain of HSP90 chaperone/DNA topoisomerase II/histidine kinase"/>
    <property type="match status" value="1"/>
</dbReference>
<evidence type="ECO:0000313" key="12">
    <source>
        <dbReference type="EMBL" id="MDR7071540.1"/>
    </source>
</evidence>
<dbReference type="SMART" id="SM00086">
    <property type="entry name" value="PAC"/>
    <property type="match status" value="1"/>
</dbReference>
<evidence type="ECO:0000259" key="9">
    <source>
        <dbReference type="PROSITE" id="PS50109"/>
    </source>
</evidence>
<organism evidence="12 13">
    <name type="scientific">Fictibacillus barbaricus</name>
    <dbReference type="NCBI Taxonomy" id="182136"/>
    <lineage>
        <taxon>Bacteria</taxon>
        <taxon>Bacillati</taxon>
        <taxon>Bacillota</taxon>
        <taxon>Bacilli</taxon>
        <taxon>Bacillales</taxon>
        <taxon>Fictibacillaceae</taxon>
        <taxon>Fictibacillus</taxon>
    </lineage>
</organism>
<dbReference type="SMART" id="SM00387">
    <property type="entry name" value="HATPase_c"/>
    <property type="match status" value="1"/>
</dbReference>
<dbReference type="EC" id="2.7.13.3" evidence="2"/>
<dbReference type="InterPro" id="IPR001610">
    <property type="entry name" value="PAC"/>
</dbReference>
<dbReference type="SMART" id="SM00091">
    <property type="entry name" value="PAS"/>
    <property type="match status" value="1"/>
</dbReference>
<dbReference type="InterPro" id="IPR035965">
    <property type="entry name" value="PAS-like_dom_sf"/>
</dbReference>
<keyword evidence="13" id="KW-1185">Reference proteome</keyword>
<dbReference type="PANTHER" id="PTHR43065">
    <property type="entry name" value="SENSOR HISTIDINE KINASE"/>
    <property type="match status" value="1"/>
</dbReference>
<evidence type="ECO:0000256" key="4">
    <source>
        <dbReference type="ARBA" id="ARBA00022679"/>
    </source>
</evidence>
<dbReference type="SUPFAM" id="SSF47384">
    <property type="entry name" value="Homodimeric domain of signal transducing histidine kinase"/>
    <property type="match status" value="1"/>
</dbReference>
<dbReference type="InterPro" id="IPR000014">
    <property type="entry name" value="PAS"/>
</dbReference>
<dbReference type="InterPro" id="IPR000700">
    <property type="entry name" value="PAS-assoc_C"/>
</dbReference>
<proteinExistence type="predicted"/>
<dbReference type="CDD" id="cd00130">
    <property type="entry name" value="PAS"/>
    <property type="match status" value="1"/>
</dbReference>
<comment type="caution">
    <text evidence="12">The sequence shown here is derived from an EMBL/GenBank/DDBJ whole genome shotgun (WGS) entry which is preliminary data.</text>
</comment>
<dbReference type="Gene3D" id="3.30.450.20">
    <property type="entry name" value="PAS domain"/>
    <property type="match status" value="1"/>
</dbReference>
<dbReference type="Gene3D" id="3.30.565.10">
    <property type="entry name" value="Histidine kinase-like ATPase, C-terminal domain"/>
    <property type="match status" value="1"/>
</dbReference>
<dbReference type="PROSITE" id="PS50109">
    <property type="entry name" value="HIS_KIN"/>
    <property type="match status" value="1"/>
</dbReference>
<keyword evidence="6" id="KW-0418">Kinase</keyword>
<dbReference type="InterPro" id="IPR004358">
    <property type="entry name" value="Sig_transdc_His_kin-like_C"/>
</dbReference>
<evidence type="ECO:0000256" key="3">
    <source>
        <dbReference type="ARBA" id="ARBA00022553"/>
    </source>
</evidence>
<dbReference type="PROSITE" id="PS50113">
    <property type="entry name" value="PAC"/>
    <property type="match status" value="1"/>
</dbReference>
<dbReference type="Proteomes" id="UP001258181">
    <property type="component" value="Unassembled WGS sequence"/>
</dbReference>
<dbReference type="PROSITE" id="PS50112">
    <property type="entry name" value="PAS"/>
    <property type="match status" value="1"/>
</dbReference>
<dbReference type="Pfam" id="PF02518">
    <property type="entry name" value="HATPase_c"/>
    <property type="match status" value="1"/>
</dbReference>
<dbReference type="InterPro" id="IPR036890">
    <property type="entry name" value="HATPase_C_sf"/>
</dbReference>
<evidence type="ECO:0000256" key="7">
    <source>
        <dbReference type="ARBA" id="ARBA00022840"/>
    </source>
</evidence>
<dbReference type="NCBIfam" id="TIGR00229">
    <property type="entry name" value="sensory_box"/>
    <property type="match status" value="1"/>
</dbReference>
<dbReference type="PANTHER" id="PTHR43065:SF34">
    <property type="entry name" value="SPORULATION KINASE A"/>
    <property type="match status" value="1"/>
</dbReference>
<name>A0ABU1TWI8_9BACL</name>
<dbReference type="SUPFAM" id="SSF55785">
    <property type="entry name" value="PYP-like sensor domain (PAS domain)"/>
    <property type="match status" value="1"/>
</dbReference>
<keyword evidence="5" id="KW-0547">Nucleotide-binding</keyword>
<reference evidence="12 13" key="1">
    <citation type="submission" date="2023-07" db="EMBL/GenBank/DDBJ databases">
        <title>Sorghum-associated microbial communities from plants grown in Nebraska, USA.</title>
        <authorList>
            <person name="Schachtman D."/>
        </authorList>
    </citation>
    <scope>NUCLEOTIDE SEQUENCE [LARGE SCALE GENOMIC DNA]</scope>
    <source>
        <strain evidence="12 13">BE211</strain>
    </source>
</reference>
<keyword evidence="8" id="KW-0902">Two-component regulatory system</keyword>
<dbReference type="InterPro" id="IPR005467">
    <property type="entry name" value="His_kinase_dom"/>
</dbReference>
<sequence>MDDDIKRFGSKIIRESEWLADKVTQMHDSTPSEINHQKYKHWVKMLFLCLGNALCKENNHSQEQIKVWSNIFEDTQIAEIPLHETLATIFHTRAALLDLLDHGTKNNELSSNSVFQIIKEIDPLLDYASHSITSFCTKSLLNTKITLSETNEDLNITLREMKDFKVALNEATIFTITDPNDQITYVNDRFCNITQYSREELIGKSHGDILNSGYHSDDFIKKIQEDIHNGVVWKGEICNKAKDGSLYWVDVTIVPFLDKEGKAYQHISIQYDITEKKRTEEMLLKSEKLSLVGELAAGLAHEIRNPLTTVKGLVQILQSSTEEKRELYTDIILDEINRINLIVSEFMVLAKPHAVYFSELNVTDILKTVIYLLEAEANLKNVVFMDDFSVEEAHVFGEKNQLTQVFINLFKNAMEALPHGGIIRVRTRRSGDNIVLSIEDNGVGMDEEQVKRIGEPFYTTKETGTGLGLMVSYRIIQNHKGSMTVQSELNKGTSFNISLPIFNGQQNKLEEKYNEV</sequence>
<keyword evidence="4" id="KW-0808">Transferase</keyword>
<gene>
    <name evidence="12" type="ORF">J2X07_000515</name>
</gene>
<feature type="domain" description="PAC" evidence="11">
    <location>
        <begin position="233"/>
        <end position="285"/>
    </location>
</feature>
<dbReference type="Pfam" id="PF13426">
    <property type="entry name" value="PAS_9"/>
    <property type="match status" value="1"/>
</dbReference>
<keyword evidence="7" id="KW-0067">ATP-binding</keyword>
<comment type="catalytic activity">
    <reaction evidence="1">
        <text>ATP + protein L-histidine = ADP + protein N-phospho-L-histidine.</text>
        <dbReference type="EC" id="2.7.13.3"/>
    </reaction>
</comment>
<protein>
    <recommendedName>
        <fullName evidence="2">histidine kinase</fullName>
        <ecNumber evidence="2">2.7.13.3</ecNumber>
    </recommendedName>
</protein>
<evidence type="ECO:0000259" key="11">
    <source>
        <dbReference type="PROSITE" id="PS50113"/>
    </source>
</evidence>
<dbReference type="InterPro" id="IPR003661">
    <property type="entry name" value="HisK_dim/P_dom"/>
</dbReference>
<dbReference type="Pfam" id="PF00512">
    <property type="entry name" value="HisKA"/>
    <property type="match status" value="1"/>
</dbReference>
<dbReference type="CDD" id="cd00082">
    <property type="entry name" value="HisKA"/>
    <property type="match status" value="1"/>
</dbReference>
<accession>A0ABU1TWI8</accession>
<dbReference type="InterPro" id="IPR003594">
    <property type="entry name" value="HATPase_dom"/>
</dbReference>
<evidence type="ECO:0000313" key="13">
    <source>
        <dbReference type="Proteomes" id="UP001258181"/>
    </source>
</evidence>
<evidence type="ECO:0000256" key="8">
    <source>
        <dbReference type="ARBA" id="ARBA00023012"/>
    </source>
</evidence>
<dbReference type="InterPro" id="IPR036097">
    <property type="entry name" value="HisK_dim/P_sf"/>
</dbReference>
<evidence type="ECO:0000256" key="6">
    <source>
        <dbReference type="ARBA" id="ARBA00022777"/>
    </source>
</evidence>
<dbReference type="RefSeq" id="WP_310256134.1">
    <property type="nucleotide sequence ID" value="NZ_JAVDWA010000001.1"/>
</dbReference>
<dbReference type="Gene3D" id="1.10.287.130">
    <property type="match status" value="1"/>
</dbReference>
<evidence type="ECO:0000256" key="5">
    <source>
        <dbReference type="ARBA" id="ARBA00022741"/>
    </source>
</evidence>
<dbReference type="EMBL" id="JAVDWA010000001">
    <property type="protein sequence ID" value="MDR7071540.1"/>
    <property type="molecule type" value="Genomic_DNA"/>
</dbReference>
<evidence type="ECO:0000259" key="10">
    <source>
        <dbReference type="PROSITE" id="PS50112"/>
    </source>
</evidence>
<evidence type="ECO:0000256" key="2">
    <source>
        <dbReference type="ARBA" id="ARBA00012438"/>
    </source>
</evidence>
<feature type="domain" description="Histidine kinase" evidence="9">
    <location>
        <begin position="298"/>
        <end position="503"/>
    </location>
</feature>
<feature type="domain" description="PAS" evidence="10">
    <location>
        <begin position="176"/>
        <end position="218"/>
    </location>
</feature>
<dbReference type="PRINTS" id="PR00344">
    <property type="entry name" value="BCTRLSENSOR"/>
</dbReference>